<evidence type="ECO:0000313" key="3">
    <source>
        <dbReference type="EMBL" id="EIW86509.1"/>
    </source>
</evidence>
<dbReference type="SMART" id="SM00443">
    <property type="entry name" value="G_patch"/>
    <property type="match status" value="1"/>
</dbReference>
<dbReference type="Proteomes" id="UP000053558">
    <property type="component" value="Unassembled WGS sequence"/>
</dbReference>
<dbReference type="Pfam" id="PF01585">
    <property type="entry name" value="G-patch"/>
    <property type="match status" value="1"/>
</dbReference>
<feature type="compositionally biased region" description="Pro residues" evidence="1">
    <location>
        <begin position="366"/>
        <end position="384"/>
    </location>
</feature>
<feature type="compositionally biased region" description="Basic and acidic residues" evidence="1">
    <location>
        <begin position="234"/>
        <end position="252"/>
    </location>
</feature>
<dbReference type="RefSeq" id="XP_007763301.1">
    <property type="nucleotide sequence ID" value="XM_007765111.1"/>
</dbReference>
<dbReference type="PROSITE" id="PS50174">
    <property type="entry name" value="G_PATCH"/>
    <property type="match status" value="1"/>
</dbReference>
<dbReference type="GO" id="GO:0003676">
    <property type="term" value="F:nucleic acid binding"/>
    <property type="evidence" value="ECO:0007669"/>
    <property type="project" value="InterPro"/>
</dbReference>
<feature type="compositionally biased region" description="Low complexity" evidence="1">
    <location>
        <begin position="353"/>
        <end position="365"/>
    </location>
</feature>
<dbReference type="PROSITE" id="PS00028">
    <property type="entry name" value="ZINC_FINGER_C2H2_1"/>
    <property type="match status" value="1"/>
</dbReference>
<feature type="region of interest" description="Disordered" evidence="1">
    <location>
        <begin position="149"/>
        <end position="170"/>
    </location>
</feature>
<reference evidence="4" key="1">
    <citation type="journal article" date="2012" name="Science">
        <title>The Paleozoic origin of enzymatic lignin decomposition reconstructed from 31 fungal genomes.</title>
        <authorList>
            <person name="Floudas D."/>
            <person name="Binder M."/>
            <person name="Riley R."/>
            <person name="Barry K."/>
            <person name="Blanchette R.A."/>
            <person name="Henrissat B."/>
            <person name="Martinez A.T."/>
            <person name="Otillar R."/>
            <person name="Spatafora J.W."/>
            <person name="Yadav J.S."/>
            <person name="Aerts A."/>
            <person name="Benoit I."/>
            <person name="Boyd A."/>
            <person name="Carlson A."/>
            <person name="Copeland A."/>
            <person name="Coutinho P.M."/>
            <person name="de Vries R.P."/>
            <person name="Ferreira P."/>
            <person name="Findley K."/>
            <person name="Foster B."/>
            <person name="Gaskell J."/>
            <person name="Glotzer D."/>
            <person name="Gorecki P."/>
            <person name="Heitman J."/>
            <person name="Hesse C."/>
            <person name="Hori C."/>
            <person name="Igarashi K."/>
            <person name="Jurgens J.A."/>
            <person name="Kallen N."/>
            <person name="Kersten P."/>
            <person name="Kohler A."/>
            <person name="Kuees U."/>
            <person name="Kumar T.K.A."/>
            <person name="Kuo A."/>
            <person name="LaButti K."/>
            <person name="Larrondo L.F."/>
            <person name="Lindquist E."/>
            <person name="Ling A."/>
            <person name="Lombard V."/>
            <person name="Lucas S."/>
            <person name="Lundell T."/>
            <person name="Martin R."/>
            <person name="McLaughlin D.J."/>
            <person name="Morgenstern I."/>
            <person name="Morin E."/>
            <person name="Murat C."/>
            <person name="Nagy L.G."/>
            <person name="Nolan M."/>
            <person name="Ohm R.A."/>
            <person name="Patyshakuliyeva A."/>
            <person name="Rokas A."/>
            <person name="Ruiz-Duenas F.J."/>
            <person name="Sabat G."/>
            <person name="Salamov A."/>
            <person name="Samejima M."/>
            <person name="Schmutz J."/>
            <person name="Slot J.C."/>
            <person name="St John F."/>
            <person name="Stenlid J."/>
            <person name="Sun H."/>
            <person name="Sun S."/>
            <person name="Syed K."/>
            <person name="Tsang A."/>
            <person name="Wiebenga A."/>
            <person name="Young D."/>
            <person name="Pisabarro A."/>
            <person name="Eastwood D.C."/>
            <person name="Martin F."/>
            <person name="Cullen D."/>
            <person name="Grigoriev I.V."/>
            <person name="Hibbett D.S."/>
        </authorList>
    </citation>
    <scope>NUCLEOTIDE SEQUENCE [LARGE SCALE GENOMIC DNA]</scope>
    <source>
        <strain evidence="4">RWD-64-598 SS2</strain>
    </source>
</reference>
<feature type="region of interest" description="Disordered" evidence="1">
    <location>
        <begin position="1"/>
        <end position="73"/>
    </location>
</feature>
<feature type="region of interest" description="Disordered" evidence="1">
    <location>
        <begin position="221"/>
        <end position="391"/>
    </location>
</feature>
<evidence type="ECO:0000313" key="4">
    <source>
        <dbReference type="Proteomes" id="UP000053558"/>
    </source>
</evidence>
<dbReference type="GeneID" id="19200547"/>
<feature type="compositionally biased region" description="Acidic residues" evidence="1">
    <location>
        <begin position="37"/>
        <end position="49"/>
    </location>
</feature>
<feature type="domain" description="G-patch" evidence="2">
    <location>
        <begin position="91"/>
        <end position="137"/>
    </location>
</feature>
<dbReference type="SUPFAM" id="SSF57667">
    <property type="entry name" value="beta-beta-alpha zinc fingers"/>
    <property type="match status" value="1"/>
</dbReference>
<feature type="compositionally biased region" description="Basic and acidic residues" evidence="1">
    <location>
        <begin position="27"/>
        <end position="36"/>
    </location>
</feature>
<dbReference type="InterPro" id="IPR036236">
    <property type="entry name" value="Znf_C2H2_sf"/>
</dbReference>
<evidence type="ECO:0000259" key="2">
    <source>
        <dbReference type="PROSITE" id="PS50174"/>
    </source>
</evidence>
<name>A0A5M3N518_CONPW</name>
<feature type="compositionally biased region" description="Low complexity" evidence="1">
    <location>
        <begin position="300"/>
        <end position="332"/>
    </location>
</feature>
<gene>
    <name evidence="3" type="ORF">CONPUDRAFT_133930</name>
</gene>
<dbReference type="EMBL" id="JH711573">
    <property type="protein sequence ID" value="EIW86509.1"/>
    <property type="molecule type" value="Genomic_DNA"/>
</dbReference>
<organism evidence="3 4">
    <name type="scientific">Coniophora puteana (strain RWD-64-598)</name>
    <name type="common">Brown rot fungus</name>
    <dbReference type="NCBI Taxonomy" id="741705"/>
    <lineage>
        <taxon>Eukaryota</taxon>
        <taxon>Fungi</taxon>
        <taxon>Dikarya</taxon>
        <taxon>Basidiomycota</taxon>
        <taxon>Agaricomycotina</taxon>
        <taxon>Agaricomycetes</taxon>
        <taxon>Agaricomycetidae</taxon>
        <taxon>Boletales</taxon>
        <taxon>Coniophorineae</taxon>
        <taxon>Coniophoraceae</taxon>
        <taxon>Coniophora</taxon>
    </lineage>
</organism>
<dbReference type="Pfam" id="PF12874">
    <property type="entry name" value="zf-met"/>
    <property type="match status" value="1"/>
</dbReference>
<sequence>MSAETVDRWNAIPMVRQDASSSQANAAHEKRPRPDDAMDDDDDDDDGDDNMSIVSRSPSPPLPGESDITKYDEYIRKPEQEVITVETKIKSSNVGFALLARLGWKEGQPLGLSPDARVDPIPFNVKNDATGLGKINQDVEMIETTVSQRRELDSERMRKETADQRKAREDSMAKKEAVKAEIADTLRAFYCSLCEKQFQTVAQYDEHTNSYAHHHKARFRDMQQSAQRMVSQEEVDKRKEKERKREEKELRKLAKAQGIKFAKPATTSTSTPLAPATAAPPDATSEPKPPATGFKKAGWASVSSVAEPSPSRFAAAPATSSPPNTVPPSSTSGKHAPAPAFRNAGWTSLDTQSSSSATLPQSSAPPSAPPPPPESGPPPPPYAPPSSSGWASQVFVATVEKRGRA</sequence>
<dbReference type="PANTHER" id="PTHR47251:SF1">
    <property type="entry name" value="FINGER DOMAIN PROTEIN, PUTATIVE (AFU_ORTHOLOGUE AFUA_3G04180)-RELATED"/>
    <property type="match status" value="1"/>
</dbReference>
<dbReference type="PANTHER" id="PTHR47251">
    <property type="entry name" value="FINGER DOMAIN PROTEIN, PUTATIVE (AFU_ORTHOLOGUE AFUA_3G04180)-RELATED"/>
    <property type="match status" value="1"/>
</dbReference>
<dbReference type="OrthoDB" id="4822at2759"/>
<protein>
    <recommendedName>
        <fullName evidence="2">G-patch domain-containing protein</fullName>
    </recommendedName>
</protein>
<dbReference type="OMA" id="INQDVRM"/>
<proteinExistence type="predicted"/>
<dbReference type="InterPro" id="IPR000467">
    <property type="entry name" value="G_patch_dom"/>
</dbReference>
<keyword evidence="4" id="KW-1185">Reference proteome</keyword>
<comment type="caution">
    <text evidence="3">The sequence shown here is derived from an EMBL/GenBank/DDBJ whole genome shotgun (WGS) entry which is preliminary data.</text>
</comment>
<evidence type="ECO:0000256" key="1">
    <source>
        <dbReference type="SAM" id="MobiDB-lite"/>
    </source>
</evidence>
<accession>A0A5M3N518</accession>
<dbReference type="KEGG" id="cput:CONPUDRAFT_133930"/>
<dbReference type="InterPro" id="IPR013087">
    <property type="entry name" value="Znf_C2H2_type"/>
</dbReference>
<feature type="compositionally biased region" description="Low complexity" evidence="1">
    <location>
        <begin position="264"/>
        <end position="286"/>
    </location>
</feature>
<dbReference type="AlphaFoldDB" id="A0A5M3N518"/>